<reference evidence="3" key="1">
    <citation type="journal article" date="2014" name="Int. J. Syst. Evol. Microbiol.">
        <title>Complete genome sequence of Corynebacterium casei LMG S-19264T (=DSM 44701T), isolated from a smear-ripened cheese.</title>
        <authorList>
            <consortium name="US DOE Joint Genome Institute (JGI-PGF)"/>
            <person name="Walter F."/>
            <person name="Albersmeier A."/>
            <person name="Kalinowski J."/>
            <person name="Ruckert C."/>
        </authorList>
    </citation>
    <scope>NUCLEOTIDE SEQUENCE</scope>
    <source>
        <strain evidence="3">CGMCC 1.12919</strain>
    </source>
</reference>
<evidence type="ECO:0000313" key="4">
    <source>
        <dbReference type="Proteomes" id="UP000637002"/>
    </source>
</evidence>
<feature type="domain" description="Sulfatase-modifying factor enzyme-like" evidence="2">
    <location>
        <begin position="24"/>
        <end position="272"/>
    </location>
</feature>
<dbReference type="RefSeq" id="WP_188608170.1">
    <property type="nucleotide sequence ID" value="NZ_BMGG01000002.1"/>
</dbReference>
<dbReference type="EMBL" id="BMGG01000002">
    <property type="protein sequence ID" value="GGC54106.1"/>
    <property type="molecule type" value="Genomic_DNA"/>
</dbReference>
<dbReference type="InterPro" id="IPR042095">
    <property type="entry name" value="SUMF_sf"/>
</dbReference>
<dbReference type="Proteomes" id="UP000637002">
    <property type="component" value="Unassembled WGS sequence"/>
</dbReference>
<comment type="caution">
    <text evidence="3">The sequence shown here is derived from an EMBL/GenBank/DDBJ whole genome shotgun (WGS) entry which is preliminary data.</text>
</comment>
<feature type="compositionally biased region" description="Basic and acidic residues" evidence="1">
    <location>
        <begin position="225"/>
        <end position="235"/>
    </location>
</feature>
<dbReference type="AlphaFoldDB" id="A0A916TZV0"/>
<evidence type="ECO:0000259" key="2">
    <source>
        <dbReference type="Pfam" id="PF03781"/>
    </source>
</evidence>
<name>A0A916TZV0_9HYPH</name>
<dbReference type="SUPFAM" id="SSF56436">
    <property type="entry name" value="C-type lectin-like"/>
    <property type="match status" value="1"/>
</dbReference>
<dbReference type="InterPro" id="IPR016187">
    <property type="entry name" value="CTDL_fold"/>
</dbReference>
<dbReference type="Pfam" id="PF03781">
    <property type="entry name" value="FGE-sulfatase"/>
    <property type="match status" value="1"/>
</dbReference>
<evidence type="ECO:0000313" key="3">
    <source>
        <dbReference type="EMBL" id="GGC54106.1"/>
    </source>
</evidence>
<feature type="region of interest" description="Disordered" evidence="1">
    <location>
        <begin position="218"/>
        <end position="238"/>
    </location>
</feature>
<keyword evidence="4" id="KW-1185">Reference proteome</keyword>
<dbReference type="GO" id="GO:0120147">
    <property type="term" value="F:formylglycine-generating oxidase activity"/>
    <property type="evidence" value="ECO:0007669"/>
    <property type="project" value="TreeGrafter"/>
</dbReference>
<accession>A0A916TZV0</accession>
<dbReference type="PANTHER" id="PTHR23150:SF35">
    <property type="entry name" value="BLL6746 PROTEIN"/>
    <property type="match status" value="1"/>
</dbReference>
<evidence type="ECO:0000256" key="1">
    <source>
        <dbReference type="SAM" id="MobiDB-lite"/>
    </source>
</evidence>
<protein>
    <submittedName>
        <fullName evidence="3">Protein 3-oxoalanine-generating enzyme family protein</fullName>
    </submittedName>
</protein>
<gene>
    <name evidence="3" type="ORF">GCM10010994_11300</name>
</gene>
<dbReference type="Gene3D" id="3.90.1580.10">
    <property type="entry name" value="paralog of FGE (formylglycine-generating enzyme)"/>
    <property type="match status" value="1"/>
</dbReference>
<reference evidence="3" key="2">
    <citation type="submission" date="2020-09" db="EMBL/GenBank/DDBJ databases">
        <authorList>
            <person name="Sun Q."/>
            <person name="Zhou Y."/>
        </authorList>
    </citation>
    <scope>NUCLEOTIDE SEQUENCE</scope>
    <source>
        <strain evidence="3">CGMCC 1.12919</strain>
    </source>
</reference>
<dbReference type="PANTHER" id="PTHR23150">
    <property type="entry name" value="SULFATASE MODIFYING FACTOR 1, 2"/>
    <property type="match status" value="1"/>
</dbReference>
<proteinExistence type="predicted"/>
<dbReference type="InterPro" id="IPR051043">
    <property type="entry name" value="Sulfatase_Mod_Factor_Kinase"/>
</dbReference>
<sequence length="276" mass="30251">MHTSRHHPPPGGGRTGWYQDAAHCPQMVVLPAGRFTLGSPPDEPEREPWKAGTESPPIEIAIARRFAIGRLAVTRGEFAVFVESTGYAVEPGARRWVDDGWEVDPHATWAAPGYPQGDDHPVVAVNWHDAMAYVGWLAAHTGRPYRLPSETEWEYAARAGTTTAFWWGPAISPATAAYRDSREPGTVAADAFAPNPWGLYNVHGNVWQWCADGWSDTNAGNPGDGRARDNGDGRRRMVRGGSWGSAPKYLRSAYRSSLPAGHRFIYTGFRVACALE</sequence>
<organism evidence="3 4">
    <name type="scientific">Chelatococcus reniformis</name>
    <dbReference type="NCBI Taxonomy" id="1494448"/>
    <lineage>
        <taxon>Bacteria</taxon>
        <taxon>Pseudomonadati</taxon>
        <taxon>Pseudomonadota</taxon>
        <taxon>Alphaproteobacteria</taxon>
        <taxon>Hyphomicrobiales</taxon>
        <taxon>Chelatococcaceae</taxon>
        <taxon>Chelatococcus</taxon>
    </lineage>
</organism>
<dbReference type="InterPro" id="IPR005532">
    <property type="entry name" value="SUMF_dom"/>
</dbReference>
<feature type="region of interest" description="Disordered" evidence="1">
    <location>
        <begin position="33"/>
        <end position="53"/>
    </location>
</feature>